<dbReference type="Pfam" id="PF14907">
    <property type="entry name" value="NTP_transf_5"/>
    <property type="match status" value="1"/>
</dbReference>
<dbReference type="EMBL" id="JAXDAE010000005">
    <property type="protein sequence ID" value="MDY2587097.1"/>
    <property type="molecule type" value="Genomic_DNA"/>
</dbReference>
<accession>A0ABU5ELA2</accession>
<gene>
    <name evidence="1" type="ORF">SNF14_07075</name>
</gene>
<evidence type="ECO:0000313" key="2">
    <source>
        <dbReference type="Proteomes" id="UP001285855"/>
    </source>
</evidence>
<dbReference type="Proteomes" id="UP001285855">
    <property type="component" value="Unassembled WGS sequence"/>
</dbReference>
<dbReference type="InterPro" id="IPR039498">
    <property type="entry name" value="NTP_transf_5"/>
</dbReference>
<proteinExistence type="predicted"/>
<sequence length="354" mass="41360">MGDLATTYHHIADIISFKGNDKELEQTLSHPDFDWDDIVRQGSRHLVLPAIYCRLTAKQRLHLLPEDLESYLKDITALNRSRNAAILDQIEALSTLFNTHHITHVFLKGAALLAGGFYEDHAERMLGDIDVLVSEHDLDAAFDLLRDHGYEPIPQTFGHDFFEHKHLPRLKTNKAICAVELHRKLFVTYHDQTLSSSNILASRQMVNGISIPSVKHLGLHNVLNYQINDNGGLYNSISFRSAYDTIVLLKHSNNQISIIKDKVIRSYFNILAMFFKDIPKEYVSTNFTTRFYYFKLKHVTFYKFWNRLLKHYGFLVILLGRIPFFITNKAYRKALFRDRKRVFKLFRSFFKNRH</sequence>
<reference evidence="1 2" key="1">
    <citation type="submission" date="2023-11" db="EMBL/GenBank/DDBJ databases">
        <title>Winogradskyella pelagius sp. nov., isolated from coastal sediment.</title>
        <authorList>
            <person name="Li F."/>
        </authorList>
    </citation>
    <scope>NUCLEOTIDE SEQUENCE [LARGE SCALE GENOMIC DNA]</scope>
    <source>
        <strain evidence="1 2">KCTC 23502</strain>
    </source>
</reference>
<dbReference type="RefSeq" id="WP_320555468.1">
    <property type="nucleotide sequence ID" value="NZ_JAXDAE010000005.1"/>
</dbReference>
<name>A0ABU5ELA2_9FLAO</name>
<organism evidence="1 2">
    <name type="scientific">Winogradskyella aquimaris</name>
    <dbReference type="NCBI Taxonomy" id="864074"/>
    <lineage>
        <taxon>Bacteria</taxon>
        <taxon>Pseudomonadati</taxon>
        <taxon>Bacteroidota</taxon>
        <taxon>Flavobacteriia</taxon>
        <taxon>Flavobacteriales</taxon>
        <taxon>Flavobacteriaceae</taxon>
        <taxon>Winogradskyella</taxon>
    </lineage>
</organism>
<comment type="caution">
    <text evidence="1">The sequence shown here is derived from an EMBL/GenBank/DDBJ whole genome shotgun (WGS) entry which is preliminary data.</text>
</comment>
<protein>
    <submittedName>
        <fullName evidence="1">Nucleotidyltransferase family protein</fullName>
    </submittedName>
</protein>
<evidence type="ECO:0000313" key="1">
    <source>
        <dbReference type="EMBL" id="MDY2587097.1"/>
    </source>
</evidence>
<keyword evidence="2" id="KW-1185">Reference proteome</keyword>